<comment type="caution">
    <text evidence="3">The sequence shown here is derived from an EMBL/GenBank/DDBJ whole genome shotgun (WGS) entry which is preliminary data.</text>
</comment>
<dbReference type="NCBIfam" id="TIGR02595">
    <property type="entry name" value="PEP_CTERM"/>
    <property type="match status" value="1"/>
</dbReference>
<evidence type="ECO:0000313" key="4">
    <source>
        <dbReference type="Proteomes" id="UP001227964"/>
    </source>
</evidence>
<gene>
    <name evidence="3" type="ORF">QPM17_15005</name>
</gene>
<keyword evidence="4" id="KW-1185">Reference proteome</keyword>
<evidence type="ECO:0000256" key="1">
    <source>
        <dbReference type="SAM" id="SignalP"/>
    </source>
</evidence>
<dbReference type="Proteomes" id="UP001227964">
    <property type="component" value="Unassembled WGS sequence"/>
</dbReference>
<organism evidence="3 4">
    <name type="scientific">Marinobacter azerbaijanicus</name>
    <dbReference type="NCBI Taxonomy" id="3050455"/>
    <lineage>
        <taxon>Bacteria</taxon>
        <taxon>Pseudomonadati</taxon>
        <taxon>Pseudomonadota</taxon>
        <taxon>Gammaproteobacteria</taxon>
        <taxon>Pseudomonadales</taxon>
        <taxon>Marinobacteraceae</taxon>
        <taxon>Marinobacter</taxon>
    </lineage>
</organism>
<feature type="domain" description="Ice-binding protein C-terminal" evidence="2">
    <location>
        <begin position="147"/>
        <end position="169"/>
    </location>
</feature>
<feature type="signal peptide" evidence="1">
    <location>
        <begin position="1"/>
        <end position="24"/>
    </location>
</feature>
<keyword evidence="1" id="KW-0732">Signal</keyword>
<dbReference type="InterPro" id="IPR013424">
    <property type="entry name" value="Ice-binding_C"/>
</dbReference>
<evidence type="ECO:0000259" key="2">
    <source>
        <dbReference type="Pfam" id="PF07589"/>
    </source>
</evidence>
<reference evidence="3 4" key="1">
    <citation type="submission" date="2023-06" db="EMBL/GenBank/DDBJ databases">
        <title>Marinobacter azerbaijanicus a moderately halophilic, isolated from Urmia Lake in Azerbaijan region of Iran.</title>
        <authorList>
            <person name="Sanchez-Porro C."/>
            <person name="Aghdam E.M."/>
            <person name="Saheb S.M."/>
            <person name="Tarhriz V."/>
            <person name="Kazemi E."/>
            <person name="Ammozegar M.A."/>
            <person name="Ventosa A."/>
            <person name="Hejazi M.S."/>
        </authorList>
    </citation>
    <scope>NUCLEOTIDE SEQUENCE [LARGE SCALE GENOMIC DNA]</scope>
    <source>
        <strain evidence="3 4">TBZ242</strain>
    </source>
</reference>
<sequence>MNLQKLLISFGSAVALTLSGSAFGYYIDGGATNVGDLDTYVNDTGVLGSPEDEATWASSVLGFTVTYSYKSDPASFKSTDEDVNVIAVELLTSPGYFLVKDSTTSVLFKNVASLDWAVFSLEDYFGTKKLEEMELSHLTELDGGTVTVPEPGTLGLVGLGLVGLGLFRRRKSA</sequence>
<evidence type="ECO:0000313" key="3">
    <source>
        <dbReference type="EMBL" id="MDL0432452.1"/>
    </source>
</evidence>
<feature type="chain" id="PRO_5046744192" evidence="1">
    <location>
        <begin position="25"/>
        <end position="173"/>
    </location>
</feature>
<name>A0ABT7IE57_9GAMM</name>
<proteinExistence type="predicted"/>
<dbReference type="Pfam" id="PF07589">
    <property type="entry name" value="PEP-CTERM"/>
    <property type="match status" value="1"/>
</dbReference>
<dbReference type="EMBL" id="JASSVS010000007">
    <property type="protein sequence ID" value="MDL0432452.1"/>
    <property type="molecule type" value="Genomic_DNA"/>
</dbReference>
<protein>
    <submittedName>
        <fullName evidence="3">PEP-CTERM sorting domain-containing protein</fullName>
    </submittedName>
</protein>
<accession>A0ABT7IE57</accession>